<dbReference type="InterPro" id="IPR001638">
    <property type="entry name" value="Solute-binding_3/MltF_N"/>
</dbReference>
<dbReference type="PANTHER" id="PTHR35936:SF19">
    <property type="entry name" value="AMINO-ACID-BINDING PROTEIN YXEM-RELATED"/>
    <property type="match status" value="1"/>
</dbReference>
<dbReference type="Proteomes" id="UP000826616">
    <property type="component" value="Chromosome"/>
</dbReference>
<proteinExistence type="predicted"/>
<sequence>MIGKGLLAATLLVGGGFIALPQAQAYNEESVIIDGKKVNSQLVNGNVFVSAQDVAKALGRNVTIDEKDKTVSIESRLDTILKRGYIRVGTTGDYKPFTYFNPKTQQFEGYDIDAAKMLAKDLGVEVQFVKTSWPTLMDDLLADKFDIAVGGITRNVERQKKAHLSQGYIQFGKAPLIRKEDKEKFKSIEDINKPEVRIGVNPGGTNEKFVRAYLPKANVTVVENNLDIPHLVAEGKFDVMITDNIEAMLYAKQDPRLYAALSDKPFTIDEKGFMMHRGDTVFSNWIELWMEEMELKGEFEKLKKKWIE</sequence>
<evidence type="ECO:0000313" key="6">
    <source>
        <dbReference type="Proteomes" id="UP000826616"/>
    </source>
</evidence>
<dbReference type="InterPro" id="IPR001320">
    <property type="entry name" value="Iontro_rcpt_C"/>
</dbReference>
<dbReference type="InterPro" id="IPR037298">
    <property type="entry name" value="PheC_PBP2"/>
</dbReference>
<evidence type="ECO:0000259" key="3">
    <source>
        <dbReference type="SMART" id="SM00062"/>
    </source>
</evidence>
<dbReference type="SMART" id="SM00079">
    <property type="entry name" value="PBPe"/>
    <property type="match status" value="1"/>
</dbReference>
<protein>
    <submittedName>
        <fullName evidence="5">Transporter substrate-binding domain-containing protein</fullName>
    </submittedName>
</protein>
<evidence type="ECO:0000256" key="1">
    <source>
        <dbReference type="ARBA" id="ARBA00022729"/>
    </source>
</evidence>
<feature type="domain" description="Ionotropic glutamate receptor C-terminal" evidence="4">
    <location>
        <begin position="85"/>
        <end position="308"/>
    </location>
</feature>
<dbReference type="EMBL" id="CP080764">
    <property type="protein sequence ID" value="QYY44629.1"/>
    <property type="molecule type" value="Genomic_DNA"/>
</dbReference>
<name>A0ABX8YH71_ANETH</name>
<accession>A0ABX8YH71</accession>
<feature type="domain" description="Solute-binding protein family 3/N-terminal" evidence="3">
    <location>
        <begin position="85"/>
        <end position="308"/>
    </location>
</feature>
<keyword evidence="1 2" id="KW-0732">Signal</keyword>
<dbReference type="PANTHER" id="PTHR35936">
    <property type="entry name" value="MEMBRANE-BOUND LYTIC MUREIN TRANSGLYCOSYLASE F"/>
    <property type="match status" value="1"/>
</dbReference>
<dbReference type="Pfam" id="PF00497">
    <property type="entry name" value="SBP_bac_3"/>
    <property type="match status" value="1"/>
</dbReference>
<reference evidence="5 6" key="1">
    <citation type="submission" date="2021-08" db="EMBL/GenBank/DDBJ databases">
        <title>Complete genome sequence of the strain Aneurinibacillus thermoaerophilus CCM 8960.</title>
        <authorList>
            <person name="Musilova J."/>
            <person name="Kourilova X."/>
            <person name="Pernicova I."/>
            <person name="Bezdicek M."/>
            <person name="Lengerova M."/>
            <person name="Obruca S."/>
            <person name="Sedlar K."/>
        </authorList>
    </citation>
    <scope>NUCLEOTIDE SEQUENCE [LARGE SCALE GENOMIC DNA]</scope>
    <source>
        <strain evidence="5 6">CCM 8960</strain>
    </source>
</reference>
<organism evidence="5 6">
    <name type="scientific">Aneurinibacillus thermoaerophilus</name>
    <dbReference type="NCBI Taxonomy" id="143495"/>
    <lineage>
        <taxon>Bacteria</taxon>
        <taxon>Bacillati</taxon>
        <taxon>Bacillota</taxon>
        <taxon>Bacilli</taxon>
        <taxon>Bacillales</taxon>
        <taxon>Paenibacillaceae</taxon>
        <taxon>Aneurinibacillus group</taxon>
        <taxon>Aneurinibacillus</taxon>
    </lineage>
</organism>
<dbReference type="SMART" id="SM00062">
    <property type="entry name" value="PBPb"/>
    <property type="match status" value="1"/>
</dbReference>
<evidence type="ECO:0000259" key="4">
    <source>
        <dbReference type="SMART" id="SM00079"/>
    </source>
</evidence>
<dbReference type="CDD" id="cd01069">
    <property type="entry name" value="PBP2_PheC"/>
    <property type="match status" value="1"/>
</dbReference>
<gene>
    <name evidence="5" type="ORF">K3F53_13775</name>
</gene>
<evidence type="ECO:0000313" key="5">
    <source>
        <dbReference type="EMBL" id="QYY44629.1"/>
    </source>
</evidence>
<dbReference type="SUPFAM" id="SSF53850">
    <property type="entry name" value="Periplasmic binding protein-like II"/>
    <property type="match status" value="1"/>
</dbReference>
<evidence type="ECO:0000256" key="2">
    <source>
        <dbReference type="SAM" id="SignalP"/>
    </source>
</evidence>
<feature type="signal peptide" evidence="2">
    <location>
        <begin position="1"/>
        <end position="25"/>
    </location>
</feature>
<dbReference type="Gene3D" id="3.40.190.10">
    <property type="entry name" value="Periplasmic binding protein-like II"/>
    <property type="match status" value="2"/>
</dbReference>
<feature type="chain" id="PRO_5045187627" evidence="2">
    <location>
        <begin position="26"/>
        <end position="308"/>
    </location>
</feature>
<keyword evidence="6" id="KW-1185">Reference proteome</keyword>